<dbReference type="GO" id="GO:0009267">
    <property type="term" value="P:cellular response to starvation"/>
    <property type="evidence" value="ECO:0007669"/>
    <property type="project" value="InterPro"/>
</dbReference>
<feature type="transmembrane region" description="Helical" evidence="7">
    <location>
        <begin position="290"/>
        <end position="314"/>
    </location>
</feature>
<evidence type="ECO:0000256" key="7">
    <source>
        <dbReference type="SAM" id="Phobius"/>
    </source>
</evidence>
<evidence type="ECO:0000256" key="5">
    <source>
        <dbReference type="ARBA" id="ARBA00022989"/>
    </source>
</evidence>
<sequence>MSAIALLLVGLGAMGLGYVFYSKFIAERIYRLDPNYRTPAHTMRDGVDYVPTNKFVLWGHHFTSVAGAAPIVGPAIAVIWGWGPAFAWVVFGTIFFAGVHDLGALWASARSRGQSVGMLSGRLIGARGRSLFLVVIFLVLLMVNGAFAAVISNLLVSTPTSVIPVWGAIIVALVIGQMIYRYNVKLLWPSLGGVIVLYALILLGNQYPVALPDEIMGLSAKSMWILLLFVYAAIASLLPVWVLLQPRDYINGLQLFVGLGLLYLAVLFGAPELVAPAFNQELPADTPSIVPLLFVTIACGAISGFHGLVASGTTSKQLDKETDARFVGYFGAMGEGMLSLAAIICCTAGFATLTDWQQVYTAFGTGGVTAFVQGGGTLLANGLGLPAELGGTILAVMAILFAGTTMDTGLRLQRFVIQEAGELAGMKVNTLIGTLLAVGVCMALAFGAGADGAGGMIIWPLFGTTNQLLAGLTLAVITVILIKLGRSPIYTLVPLVFLLAMSIYALLVQMGQFYRAENWLLLGMDVIILIAALWVTLEAVIAMRKGRDPAEQAFEAQP</sequence>
<gene>
    <name evidence="9" type="ORF">CXK91_09045</name>
</gene>
<dbReference type="PANTHER" id="PTHR30252:SF0">
    <property type="entry name" value="PEPTIDE TRANSPORTER CSTA"/>
    <property type="match status" value="1"/>
</dbReference>
<feature type="transmembrane region" description="Helical" evidence="7">
    <location>
        <begin position="88"/>
        <end position="109"/>
    </location>
</feature>
<feature type="transmembrane region" description="Helical" evidence="7">
    <location>
        <begin position="456"/>
        <end position="482"/>
    </location>
</feature>
<feature type="transmembrane region" description="Helical" evidence="7">
    <location>
        <begin position="130"/>
        <end position="155"/>
    </location>
</feature>
<dbReference type="OrthoDB" id="9761224at2"/>
<comment type="subcellular location">
    <subcellularLocation>
        <location evidence="1">Cell membrane</location>
        <topology evidence="1">Multi-pass membrane protein</topology>
    </subcellularLocation>
</comment>
<keyword evidence="6 7" id="KW-0472">Membrane</keyword>
<feature type="transmembrane region" description="Helical" evidence="7">
    <location>
        <begin position="519"/>
        <end position="537"/>
    </location>
</feature>
<feature type="domain" description="CstA N-terminal" evidence="8">
    <location>
        <begin position="3"/>
        <end position="347"/>
    </location>
</feature>
<dbReference type="PANTHER" id="PTHR30252">
    <property type="entry name" value="INNER MEMBRANE PEPTIDE TRANSPORTER"/>
    <property type="match status" value="1"/>
</dbReference>
<evidence type="ECO:0000256" key="3">
    <source>
        <dbReference type="ARBA" id="ARBA00022475"/>
    </source>
</evidence>
<dbReference type="RefSeq" id="WP_103455822.1">
    <property type="nucleotide sequence ID" value="NZ_JAMOHQ010000005.1"/>
</dbReference>
<dbReference type="Pfam" id="PF02554">
    <property type="entry name" value="CstA"/>
    <property type="match status" value="2"/>
</dbReference>
<feature type="transmembrane region" description="Helical" evidence="7">
    <location>
        <begin position="431"/>
        <end position="450"/>
    </location>
</feature>
<dbReference type="EMBL" id="PPXG01000003">
    <property type="protein sequence ID" value="POH83362.1"/>
    <property type="molecule type" value="Genomic_DNA"/>
</dbReference>
<organism evidence="9 10">
    <name type="scientific">Stutzerimonas stutzeri</name>
    <name type="common">Pseudomonas stutzeri</name>
    <dbReference type="NCBI Taxonomy" id="316"/>
    <lineage>
        <taxon>Bacteria</taxon>
        <taxon>Pseudomonadati</taxon>
        <taxon>Pseudomonadota</taxon>
        <taxon>Gammaproteobacteria</taxon>
        <taxon>Pseudomonadales</taxon>
        <taxon>Pseudomonadaceae</taxon>
        <taxon>Stutzerimonas</taxon>
    </lineage>
</organism>
<reference evidence="9 10" key="1">
    <citation type="submission" date="2018-01" db="EMBL/GenBank/DDBJ databases">
        <title>Denitrification phenotypes of diverse strains of Pseudomonas stutzeri.</title>
        <authorList>
            <person name="Milligan D.A."/>
            <person name="Bergaust L."/>
            <person name="Bakken L.R."/>
            <person name="Frostegard A."/>
        </authorList>
    </citation>
    <scope>NUCLEOTIDE SEQUENCE [LARGE SCALE GENOMIC DNA]</scope>
    <source>
        <strain evidence="9 10">24a13</strain>
    </source>
</reference>
<feature type="transmembrane region" description="Helical" evidence="7">
    <location>
        <begin position="256"/>
        <end position="278"/>
    </location>
</feature>
<feature type="transmembrane region" description="Helical" evidence="7">
    <location>
        <begin position="62"/>
        <end position="82"/>
    </location>
</feature>
<keyword evidence="3" id="KW-1003">Cell membrane</keyword>
<keyword evidence="4 7" id="KW-0812">Transmembrane</keyword>
<feature type="transmembrane region" description="Helical" evidence="7">
    <location>
        <begin position="489"/>
        <end position="507"/>
    </location>
</feature>
<evidence type="ECO:0000256" key="1">
    <source>
        <dbReference type="ARBA" id="ARBA00004651"/>
    </source>
</evidence>
<dbReference type="GO" id="GO:0005886">
    <property type="term" value="C:plasma membrane"/>
    <property type="evidence" value="ECO:0007669"/>
    <property type="project" value="UniProtKB-SubCell"/>
</dbReference>
<keyword evidence="5 7" id="KW-1133">Transmembrane helix</keyword>
<feature type="transmembrane region" description="Helical" evidence="7">
    <location>
        <begin position="389"/>
        <end position="410"/>
    </location>
</feature>
<evidence type="ECO:0000256" key="6">
    <source>
        <dbReference type="ARBA" id="ARBA00023136"/>
    </source>
</evidence>
<protein>
    <submittedName>
        <fullName evidence="9">Carbon starvation protein A</fullName>
    </submittedName>
</protein>
<dbReference type="Proteomes" id="UP000237068">
    <property type="component" value="Unassembled WGS sequence"/>
</dbReference>
<feature type="transmembrane region" description="Helical" evidence="7">
    <location>
        <begin position="161"/>
        <end position="179"/>
    </location>
</feature>
<feature type="domain" description="CstA N-terminal" evidence="8">
    <location>
        <begin position="363"/>
        <end position="505"/>
    </location>
</feature>
<dbReference type="InterPro" id="IPR003706">
    <property type="entry name" value="CstA_N"/>
</dbReference>
<feature type="transmembrane region" description="Helical" evidence="7">
    <location>
        <begin position="6"/>
        <end position="26"/>
    </location>
</feature>
<comment type="caution">
    <text evidence="9">The sequence shown here is derived from an EMBL/GenBank/DDBJ whole genome shotgun (WGS) entry which is preliminary data.</text>
</comment>
<evidence type="ECO:0000259" key="8">
    <source>
        <dbReference type="Pfam" id="PF02554"/>
    </source>
</evidence>
<accession>A0A2S4AQ31</accession>
<feature type="transmembrane region" description="Helical" evidence="7">
    <location>
        <begin position="326"/>
        <end position="351"/>
    </location>
</feature>
<evidence type="ECO:0000313" key="10">
    <source>
        <dbReference type="Proteomes" id="UP000237068"/>
    </source>
</evidence>
<proteinExistence type="inferred from homology"/>
<comment type="similarity">
    <text evidence="2">Belongs to the peptide transporter carbon starvation (CstA) (TC 2.A.114) family.</text>
</comment>
<evidence type="ECO:0000313" key="9">
    <source>
        <dbReference type="EMBL" id="POH83362.1"/>
    </source>
</evidence>
<dbReference type="AlphaFoldDB" id="A0A2S4AQ31"/>
<dbReference type="InterPro" id="IPR051605">
    <property type="entry name" value="CstA"/>
</dbReference>
<name>A0A2S4AQ31_STUST</name>
<feature type="transmembrane region" description="Helical" evidence="7">
    <location>
        <begin position="223"/>
        <end position="244"/>
    </location>
</feature>
<evidence type="ECO:0000256" key="2">
    <source>
        <dbReference type="ARBA" id="ARBA00007755"/>
    </source>
</evidence>
<feature type="transmembrane region" description="Helical" evidence="7">
    <location>
        <begin position="186"/>
        <end position="203"/>
    </location>
</feature>
<evidence type="ECO:0000256" key="4">
    <source>
        <dbReference type="ARBA" id="ARBA00022692"/>
    </source>
</evidence>